<gene>
    <name evidence="2" type="ORF">AFR_06585</name>
</gene>
<keyword evidence="1" id="KW-0812">Transmembrane</keyword>
<sequence length="362" mass="38802">MTAATMTRTRRSAFPTAIEELLPLARDYAAELGTTPSRNQLMRRFRVGDKKAKTLLAGLTPAPLEPEPLPPIIVAVDDRQDDVQAAFGAPSAPVEQAIPDVPELPLTNANAKPFTQYDKPLLTPLVDPAEAALGPWPTATAPPLALDVTIAEPAPRTRLSRYGMGALLTVVGVLLAGVIVAPIALSSQDIIAWAASPIGLGLTGVWPLVTFFALDAAAAVCVGLVVYCAWRGEGAGVFAWLVWAFAGMSAYANYSHSSGSLARDAVWFFPAMSLAGPFLLEIIVRRVRRWVQEGTGQRARHSVSFGFGRWIPGVGALRETYGAWRLARLDGINDASQAVTAYRRLCPDGSIRVLRALRKRGN</sequence>
<reference evidence="2 3" key="1">
    <citation type="journal article" date="2014" name="J. Biotechnol.">
        <title>Complete genome sequence of the actinobacterium Actinoplanes friuliensis HAG 010964, producer of the lipopeptide antibiotic friulimycin.</title>
        <authorList>
            <person name="Ruckert C."/>
            <person name="Szczepanowski R."/>
            <person name="Albersmeier A."/>
            <person name="Goesmann A."/>
            <person name="Fischer N."/>
            <person name="Steinkamper A."/>
            <person name="Puhler A."/>
            <person name="Biener R."/>
            <person name="Schwartz D."/>
            <person name="Kalinowski J."/>
        </authorList>
    </citation>
    <scope>NUCLEOTIDE SEQUENCE [LARGE SCALE GENOMIC DNA]</scope>
    <source>
        <strain evidence="2 3">DSM 7358</strain>
    </source>
</reference>
<feature type="transmembrane region" description="Helical" evidence="1">
    <location>
        <begin position="205"/>
        <end position="230"/>
    </location>
</feature>
<dbReference type="HOGENOM" id="CLU_764251_0_0_11"/>
<keyword evidence="3" id="KW-1185">Reference proteome</keyword>
<organism evidence="2 3">
    <name type="scientific">Actinoplanes friuliensis DSM 7358</name>
    <dbReference type="NCBI Taxonomy" id="1246995"/>
    <lineage>
        <taxon>Bacteria</taxon>
        <taxon>Bacillati</taxon>
        <taxon>Actinomycetota</taxon>
        <taxon>Actinomycetes</taxon>
        <taxon>Micromonosporales</taxon>
        <taxon>Micromonosporaceae</taxon>
        <taxon>Actinoplanes</taxon>
    </lineage>
</organism>
<dbReference type="PATRIC" id="fig|1246995.3.peg.1341"/>
<feature type="transmembrane region" description="Helical" evidence="1">
    <location>
        <begin position="237"/>
        <end position="254"/>
    </location>
</feature>
<evidence type="ECO:0000313" key="2">
    <source>
        <dbReference type="EMBL" id="AGZ39606.1"/>
    </source>
</evidence>
<evidence type="ECO:0000256" key="1">
    <source>
        <dbReference type="SAM" id="Phobius"/>
    </source>
</evidence>
<dbReference type="RefSeq" id="WP_023359137.1">
    <property type="nucleotide sequence ID" value="NC_022657.1"/>
</dbReference>
<dbReference type="OrthoDB" id="3685088at2"/>
<proteinExistence type="predicted"/>
<dbReference type="AlphaFoldDB" id="U5VVF9"/>
<name>U5VVF9_9ACTN</name>
<dbReference type="Proteomes" id="UP000017746">
    <property type="component" value="Chromosome"/>
</dbReference>
<feature type="transmembrane region" description="Helical" evidence="1">
    <location>
        <begin position="166"/>
        <end position="185"/>
    </location>
</feature>
<dbReference type="EMBL" id="CP006272">
    <property type="protein sequence ID" value="AGZ39606.1"/>
    <property type="molecule type" value="Genomic_DNA"/>
</dbReference>
<accession>U5VVF9</accession>
<feature type="transmembrane region" description="Helical" evidence="1">
    <location>
        <begin position="266"/>
        <end position="284"/>
    </location>
</feature>
<evidence type="ECO:0000313" key="3">
    <source>
        <dbReference type="Proteomes" id="UP000017746"/>
    </source>
</evidence>
<keyword evidence="1" id="KW-0472">Membrane</keyword>
<dbReference type="eggNOG" id="ENOG5031ZV0">
    <property type="taxonomic scope" value="Bacteria"/>
</dbReference>
<dbReference type="KEGG" id="afs:AFR_06585"/>
<protein>
    <submittedName>
        <fullName evidence="2">Uncharacterized protein</fullName>
    </submittedName>
</protein>
<keyword evidence="1" id="KW-1133">Transmembrane helix</keyword>